<proteinExistence type="predicted"/>
<comment type="caution">
    <text evidence="1">The sequence shown here is derived from an EMBL/GenBank/DDBJ whole genome shotgun (WGS) entry which is preliminary data.</text>
</comment>
<reference evidence="1" key="2">
    <citation type="submission" date="2020-11" db="EMBL/GenBank/DDBJ databases">
        <authorList>
            <person name="McCartney M.A."/>
            <person name="Auch B."/>
            <person name="Kono T."/>
            <person name="Mallez S."/>
            <person name="Becker A."/>
            <person name="Gohl D.M."/>
            <person name="Silverstein K.A.T."/>
            <person name="Koren S."/>
            <person name="Bechman K.B."/>
            <person name="Herman A."/>
            <person name="Abrahante J.E."/>
            <person name="Garbe J."/>
        </authorList>
    </citation>
    <scope>NUCLEOTIDE SEQUENCE</scope>
    <source>
        <strain evidence="1">Duluth1</strain>
        <tissue evidence="1">Whole animal</tissue>
    </source>
</reference>
<keyword evidence="2" id="KW-1185">Reference proteome</keyword>
<organism evidence="1 2">
    <name type="scientific">Dreissena polymorpha</name>
    <name type="common">Zebra mussel</name>
    <name type="synonym">Mytilus polymorpha</name>
    <dbReference type="NCBI Taxonomy" id="45954"/>
    <lineage>
        <taxon>Eukaryota</taxon>
        <taxon>Metazoa</taxon>
        <taxon>Spiralia</taxon>
        <taxon>Lophotrochozoa</taxon>
        <taxon>Mollusca</taxon>
        <taxon>Bivalvia</taxon>
        <taxon>Autobranchia</taxon>
        <taxon>Heteroconchia</taxon>
        <taxon>Euheterodonta</taxon>
        <taxon>Imparidentia</taxon>
        <taxon>Neoheterodontei</taxon>
        <taxon>Myida</taxon>
        <taxon>Dreissenoidea</taxon>
        <taxon>Dreissenidae</taxon>
        <taxon>Dreissena</taxon>
    </lineage>
</organism>
<evidence type="ECO:0000313" key="2">
    <source>
        <dbReference type="Proteomes" id="UP000828390"/>
    </source>
</evidence>
<protein>
    <submittedName>
        <fullName evidence="1">Uncharacterized protein</fullName>
    </submittedName>
</protein>
<evidence type="ECO:0000313" key="1">
    <source>
        <dbReference type="EMBL" id="KAH3724624.1"/>
    </source>
</evidence>
<dbReference type="EMBL" id="JAIWYP010000012">
    <property type="protein sequence ID" value="KAH3724624.1"/>
    <property type="molecule type" value="Genomic_DNA"/>
</dbReference>
<dbReference type="Proteomes" id="UP000828390">
    <property type="component" value="Unassembled WGS sequence"/>
</dbReference>
<dbReference type="AlphaFoldDB" id="A0A9D4CG51"/>
<gene>
    <name evidence="1" type="ORF">DPMN_050445</name>
</gene>
<sequence length="86" mass="10370">MFLPPEYNTKELESGVKHKWRWEGLHERDSREEKWRDWLKETLRVAHIVISVSKRSSTNQMGKGAFKSHAEDVTHVKNYRTWKSHH</sequence>
<name>A0A9D4CG51_DREPO</name>
<reference evidence="1" key="1">
    <citation type="journal article" date="2019" name="bioRxiv">
        <title>The Genome of the Zebra Mussel, Dreissena polymorpha: A Resource for Invasive Species Research.</title>
        <authorList>
            <person name="McCartney M.A."/>
            <person name="Auch B."/>
            <person name="Kono T."/>
            <person name="Mallez S."/>
            <person name="Zhang Y."/>
            <person name="Obille A."/>
            <person name="Becker A."/>
            <person name="Abrahante J.E."/>
            <person name="Garbe J."/>
            <person name="Badalamenti J.P."/>
            <person name="Herman A."/>
            <person name="Mangelson H."/>
            <person name="Liachko I."/>
            <person name="Sullivan S."/>
            <person name="Sone E.D."/>
            <person name="Koren S."/>
            <person name="Silverstein K.A.T."/>
            <person name="Beckman K.B."/>
            <person name="Gohl D.M."/>
        </authorList>
    </citation>
    <scope>NUCLEOTIDE SEQUENCE</scope>
    <source>
        <strain evidence="1">Duluth1</strain>
        <tissue evidence="1">Whole animal</tissue>
    </source>
</reference>
<accession>A0A9D4CG51</accession>